<comment type="catalytic activity">
    <reaction evidence="1 10">
        <text>Transfers a segment of a (1-&gt;4)-alpha-D-glucan to a new position in an acceptor, which may be glucose or a (1-&gt;4)-alpha-D-glucan.</text>
        <dbReference type="EC" id="2.4.1.25"/>
    </reaction>
</comment>
<dbReference type="PANTHER" id="PTHR32438">
    <property type="entry name" value="4-ALPHA-GLUCANOTRANSFERASE DPE1, CHLOROPLASTIC/AMYLOPLASTIC"/>
    <property type="match status" value="1"/>
</dbReference>
<dbReference type="Pfam" id="PF02446">
    <property type="entry name" value="Glyco_hydro_77"/>
    <property type="match status" value="1"/>
</dbReference>
<evidence type="ECO:0000256" key="1">
    <source>
        <dbReference type="ARBA" id="ARBA00000439"/>
    </source>
</evidence>
<evidence type="ECO:0000256" key="7">
    <source>
        <dbReference type="ARBA" id="ARBA00023277"/>
    </source>
</evidence>
<evidence type="ECO:0000256" key="4">
    <source>
        <dbReference type="ARBA" id="ARBA00020295"/>
    </source>
</evidence>
<keyword evidence="12" id="KW-1185">Reference proteome</keyword>
<evidence type="ECO:0000313" key="12">
    <source>
        <dbReference type="Proteomes" id="UP000759103"/>
    </source>
</evidence>
<name>A0ABS7BU51_9SPHN</name>
<dbReference type="GO" id="GO:0004134">
    <property type="term" value="F:4-alpha-glucanotransferase activity"/>
    <property type="evidence" value="ECO:0007669"/>
    <property type="project" value="UniProtKB-EC"/>
</dbReference>
<organism evidence="11 12">
    <name type="scientific">Sphingomonas citri</name>
    <dbReference type="NCBI Taxonomy" id="2862499"/>
    <lineage>
        <taxon>Bacteria</taxon>
        <taxon>Pseudomonadati</taxon>
        <taxon>Pseudomonadota</taxon>
        <taxon>Alphaproteobacteria</taxon>
        <taxon>Sphingomonadales</taxon>
        <taxon>Sphingomonadaceae</taxon>
        <taxon>Sphingomonas</taxon>
    </lineage>
</organism>
<evidence type="ECO:0000256" key="5">
    <source>
        <dbReference type="ARBA" id="ARBA00022676"/>
    </source>
</evidence>
<evidence type="ECO:0000256" key="10">
    <source>
        <dbReference type="RuleBase" id="RU361207"/>
    </source>
</evidence>
<sequence>MTDLAARATAAGLVRDWEDADGNAQRVPDDVLAAILDRLDPTPPDTPFLSADAGAAIDLPAGATGAVELHFEDGGRASPKRDAGGRLPPIDRPGYHRLLVGERAYTLALAPRRCPEPPPRSWGAAVQIPALQSRAPRAFGDAGALVEAAEAFGRAGAQALAISPTHALFPADPTRFSPYAPSTRLFHNVLLADPGLIGVPLPPAPAPALIEWESAARERLQQLRGAYDLAGEAARSAALAFRRQRGAALEVHARFDALHAQLGGHGWQDWPSAYQDPSADAVIRFAAEHADDVAFYAFLQWLADLGLATAQRSARERMRVGLIADLAVGMDGGGSHAWGARDELLTGLTVGAPPDPLGPDGQNWGITALDPFALERTGFRPFIETLRATLAHAGGIRIDHALGLQRLWVIPAGESACRGAYLTMPGEHLRRIVAIEAHRAGALVIAEDLGTVPPGFRDELARRCMLGMRVLPFERDADGGFTRPADWDEMAVAMTGTHDTPTVAGWWKGRDIDWAWKLGRRSRHVSAVEDKAHRGEERAALWQAMGETGAPPAQPPLDRVLAHVATAPAPLAIVPVEDLLGEQEQPNLPGTVDEHPNWRRRLPAPTEQLLAQRDVARRTDLLTAERHG</sequence>
<evidence type="ECO:0000256" key="2">
    <source>
        <dbReference type="ARBA" id="ARBA00005684"/>
    </source>
</evidence>
<dbReference type="Gene3D" id="3.20.20.80">
    <property type="entry name" value="Glycosidases"/>
    <property type="match status" value="1"/>
</dbReference>
<dbReference type="PANTHER" id="PTHR32438:SF5">
    <property type="entry name" value="4-ALPHA-GLUCANOTRANSFERASE DPE1, CHLOROPLASTIC_AMYLOPLASTIC"/>
    <property type="match status" value="1"/>
</dbReference>
<protein>
    <recommendedName>
        <fullName evidence="4 10">4-alpha-glucanotransferase</fullName>
        <ecNumber evidence="3 10">2.4.1.25</ecNumber>
    </recommendedName>
    <alternativeName>
        <fullName evidence="8 10">Amylomaltase</fullName>
    </alternativeName>
    <alternativeName>
        <fullName evidence="9 10">Disproportionating enzyme</fullName>
    </alternativeName>
</protein>
<dbReference type="Proteomes" id="UP000759103">
    <property type="component" value="Unassembled WGS sequence"/>
</dbReference>
<evidence type="ECO:0000256" key="9">
    <source>
        <dbReference type="ARBA" id="ARBA00031501"/>
    </source>
</evidence>
<dbReference type="RefSeq" id="WP_219750656.1">
    <property type="nucleotide sequence ID" value="NZ_JAHXZN010000014.1"/>
</dbReference>
<evidence type="ECO:0000313" key="11">
    <source>
        <dbReference type="EMBL" id="MBW6533126.1"/>
    </source>
</evidence>
<keyword evidence="5 10" id="KW-0328">Glycosyltransferase</keyword>
<evidence type="ECO:0000256" key="6">
    <source>
        <dbReference type="ARBA" id="ARBA00022679"/>
    </source>
</evidence>
<reference evidence="11 12" key="1">
    <citation type="submission" date="2021-07" db="EMBL/GenBank/DDBJ databases">
        <title>Sphingomonas sp.</title>
        <authorList>
            <person name="Feng G."/>
            <person name="Li J."/>
            <person name="Pan M."/>
        </authorList>
    </citation>
    <scope>NUCLEOTIDE SEQUENCE [LARGE SCALE GENOMIC DNA]</scope>
    <source>
        <strain evidence="11 12">RRHST34</strain>
    </source>
</reference>
<gene>
    <name evidence="11" type="primary">malQ</name>
    <name evidence="11" type="ORF">KZ820_20470</name>
</gene>
<accession>A0ABS7BU51</accession>
<dbReference type="EC" id="2.4.1.25" evidence="3 10"/>
<keyword evidence="7 10" id="KW-0119">Carbohydrate metabolism</keyword>
<keyword evidence="6 10" id="KW-0808">Transferase</keyword>
<dbReference type="InterPro" id="IPR017853">
    <property type="entry name" value="GH"/>
</dbReference>
<comment type="similarity">
    <text evidence="2 10">Belongs to the disproportionating enzyme family.</text>
</comment>
<evidence type="ECO:0000256" key="3">
    <source>
        <dbReference type="ARBA" id="ARBA00012560"/>
    </source>
</evidence>
<comment type="caution">
    <text evidence="11">The sequence shown here is derived from an EMBL/GenBank/DDBJ whole genome shotgun (WGS) entry which is preliminary data.</text>
</comment>
<dbReference type="EMBL" id="JAHXZN010000014">
    <property type="protein sequence ID" value="MBW6533126.1"/>
    <property type="molecule type" value="Genomic_DNA"/>
</dbReference>
<dbReference type="SUPFAM" id="SSF51445">
    <property type="entry name" value="(Trans)glycosidases"/>
    <property type="match status" value="1"/>
</dbReference>
<proteinExistence type="inferred from homology"/>
<dbReference type="NCBIfam" id="TIGR00217">
    <property type="entry name" value="malQ"/>
    <property type="match status" value="1"/>
</dbReference>
<evidence type="ECO:0000256" key="8">
    <source>
        <dbReference type="ARBA" id="ARBA00031423"/>
    </source>
</evidence>
<dbReference type="InterPro" id="IPR003385">
    <property type="entry name" value="Glyco_hydro_77"/>
</dbReference>